<evidence type="ECO:0000256" key="4">
    <source>
        <dbReference type="ARBA" id="ARBA00022692"/>
    </source>
</evidence>
<dbReference type="PANTHER" id="PTHR10981:SF0">
    <property type="entry name" value="BATTENIN"/>
    <property type="match status" value="1"/>
</dbReference>
<sequence length="507" mass="54480">MCIKPFPSASLVGDYSLAAVLSACSNHLVEDLIFTPRRLIVRDVTCDAEIRPYGLAMLPMPGAPSTSWSSYRARIQAAIEGADLRVCIAFWLFGLINNIFYVIILSAALDLVGPAIPKATVLLASIIPGLATKIIVPYIIHLVPYSLRVLIFAALSTCGMLVVALSPSGADPTSVSSKIAGIVLANISSGAGEVNFLALTHFYGTQSLAAWGSGTGAAGLVGAGAYALATTVIGFSVHATLLASTVIPLGMLISFFGLLPLGPLRTTKAQNSKYTRLASDDEDIASDDNDHIPEATSLLSQRHGRVSPAYDRAKPQPLHQPASTLRTQLLRTRALLIPYMLPLFLVYVAEYSINQGVSPTLLFPLPSTPFTHFRAFYPTYSAIYQLGVFLSRSSLPFLRVKTLYLPTLLQVANLLALTLHALWPFIPSVYFVFGIVFWEGLLGGLVYVSTFAAIREEVAEAEREFCLGAVTVSDSAGICVAGLVGVVLEQGLCEWQVRQGRGWCREL</sequence>
<dbReference type="PANTHER" id="PTHR10981">
    <property type="entry name" value="BATTENIN"/>
    <property type="match status" value="1"/>
</dbReference>
<feature type="transmembrane region" description="Helical" evidence="8">
    <location>
        <begin position="208"/>
        <end position="229"/>
    </location>
</feature>
<evidence type="ECO:0000256" key="3">
    <source>
        <dbReference type="ARBA" id="ARBA00022448"/>
    </source>
</evidence>
<feature type="transmembrane region" description="Helical" evidence="8">
    <location>
        <begin position="429"/>
        <end position="453"/>
    </location>
</feature>
<dbReference type="VEuPathDB" id="FungiDB:BTJ68_03774"/>
<keyword evidence="8" id="KW-0926">Vacuole</keyword>
<dbReference type="Pfam" id="PF02487">
    <property type="entry name" value="CLN3"/>
    <property type="match status" value="1"/>
</dbReference>
<keyword evidence="6 8" id="KW-1133">Transmembrane helix</keyword>
<reference evidence="9 10" key="1">
    <citation type="journal article" date="2018" name="BMC Genomics">
        <title>Genomic evidence for intraspecific hybridization in a clonal and extremely halotolerant yeast.</title>
        <authorList>
            <person name="Gostincar C."/>
            <person name="Stajich J.E."/>
            <person name="Zupancic J."/>
            <person name="Zalar P."/>
            <person name="Gunde-Cimerman N."/>
        </authorList>
    </citation>
    <scope>NUCLEOTIDE SEQUENCE [LARGE SCALE GENOMIC DNA]</scope>
    <source>
        <strain evidence="9 10">EXF-2682</strain>
    </source>
</reference>
<dbReference type="EMBL" id="QWIP01000034">
    <property type="protein sequence ID" value="RMY76747.1"/>
    <property type="molecule type" value="Genomic_DNA"/>
</dbReference>
<dbReference type="AlphaFoldDB" id="A0A3M7EJY8"/>
<feature type="transmembrane region" description="Helical" evidence="8">
    <location>
        <begin position="403"/>
        <end position="423"/>
    </location>
</feature>
<evidence type="ECO:0000256" key="6">
    <source>
        <dbReference type="ARBA" id="ARBA00022989"/>
    </source>
</evidence>
<dbReference type="GO" id="GO:0051453">
    <property type="term" value="P:regulation of intracellular pH"/>
    <property type="evidence" value="ECO:0007669"/>
    <property type="project" value="TreeGrafter"/>
</dbReference>
<feature type="transmembrane region" description="Helical" evidence="8">
    <location>
        <begin position="179"/>
        <end position="199"/>
    </location>
</feature>
<dbReference type="GO" id="GO:0012505">
    <property type="term" value="C:endomembrane system"/>
    <property type="evidence" value="ECO:0007669"/>
    <property type="project" value="UniProtKB-SubCell"/>
</dbReference>
<comment type="subcellular location">
    <subcellularLocation>
        <location evidence="1">Endomembrane system</location>
        <topology evidence="1">Multi-pass membrane protein</topology>
    </subcellularLocation>
    <subcellularLocation>
        <location evidence="8">Vacuole membrane</location>
        <topology evidence="8">Multi-pass membrane protein</topology>
    </subcellularLocation>
</comment>
<keyword evidence="7 8" id="KW-0472">Membrane</keyword>
<evidence type="ECO:0000256" key="7">
    <source>
        <dbReference type="ARBA" id="ARBA00023136"/>
    </source>
</evidence>
<feature type="transmembrane region" description="Helical" evidence="8">
    <location>
        <begin position="334"/>
        <end position="353"/>
    </location>
</feature>
<protein>
    <recommendedName>
        <fullName evidence="8">Protein BTN</fullName>
    </recommendedName>
</protein>
<dbReference type="InterPro" id="IPR018460">
    <property type="entry name" value="Battenin_disease_Cln3_subgr"/>
</dbReference>
<dbReference type="InterPro" id="IPR036259">
    <property type="entry name" value="MFS_trans_sf"/>
</dbReference>
<evidence type="ECO:0000313" key="10">
    <source>
        <dbReference type="Proteomes" id="UP000269276"/>
    </source>
</evidence>
<dbReference type="PIRSF" id="PIRSF015974">
    <property type="entry name" value="CLN3_BTN1"/>
    <property type="match status" value="1"/>
</dbReference>
<feature type="transmembrane region" description="Helical" evidence="8">
    <location>
        <begin position="147"/>
        <end position="167"/>
    </location>
</feature>
<dbReference type="Proteomes" id="UP000269276">
    <property type="component" value="Unassembled WGS sequence"/>
</dbReference>
<keyword evidence="4 8" id="KW-0812">Transmembrane</keyword>
<comment type="caution">
    <text evidence="9">The sequence shown here is derived from an EMBL/GenBank/DDBJ whole genome shotgun (WGS) entry which is preliminary data.</text>
</comment>
<organism evidence="9 10">
    <name type="scientific">Hortaea werneckii</name>
    <name type="common">Black yeast</name>
    <name type="synonym">Cladosporium werneckii</name>
    <dbReference type="NCBI Taxonomy" id="91943"/>
    <lineage>
        <taxon>Eukaryota</taxon>
        <taxon>Fungi</taxon>
        <taxon>Dikarya</taxon>
        <taxon>Ascomycota</taxon>
        <taxon>Pezizomycotina</taxon>
        <taxon>Dothideomycetes</taxon>
        <taxon>Dothideomycetidae</taxon>
        <taxon>Mycosphaerellales</taxon>
        <taxon>Teratosphaeriaceae</taxon>
        <taxon>Hortaea</taxon>
    </lineage>
</organism>
<accession>A0A3M7EJY8</accession>
<feature type="transmembrane region" description="Helical" evidence="8">
    <location>
        <begin position="88"/>
        <end position="109"/>
    </location>
</feature>
<dbReference type="PRINTS" id="PR01315">
    <property type="entry name" value="BATTENIN"/>
</dbReference>
<evidence type="ECO:0000313" key="9">
    <source>
        <dbReference type="EMBL" id="RMY76747.1"/>
    </source>
</evidence>
<proteinExistence type="inferred from homology"/>
<evidence type="ECO:0000256" key="8">
    <source>
        <dbReference type="RuleBase" id="RU361113"/>
    </source>
</evidence>
<feature type="transmembrane region" description="Helical" evidence="8">
    <location>
        <begin position="235"/>
        <end position="259"/>
    </location>
</feature>
<feature type="transmembrane region" description="Helical" evidence="8">
    <location>
        <begin position="373"/>
        <end position="391"/>
    </location>
</feature>
<dbReference type="GO" id="GO:0006865">
    <property type="term" value="P:amino acid transport"/>
    <property type="evidence" value="ECO:0007669"/>
    <property type="project" value="UniProtKB-KW"/>
</dbReference>
<evidence type="ECO:0000256" key="5">
    <source>
        <dbReference type="ARBA" id="ARBA00022970"/>
    </source>
</evidence>
<feature type="transmembrane region" description="Helical" evidence="8">
    <location>
        <begin position="121"/>
        <end position="140"/>
    </location>
</feature>
<comment type="similarity">
    <text evidence="2 8">Belongs to the battenin family.</text>
</comment>
<dbReference type="InterPro" id="IPR003492">
    <property type="entry name" value="Battenin_disease_Cln3"/>
</dbReference>
<dbReference type="OrthoDB" id="5965864at2759"/>
<evidence type="ECO:0000256" key="1">
    <source>
        <dbReference type="ARBA" id="ARBA00004127"/>
    </source>
</evidence>
<keyword evidence="3" id="KW-0813">Transport</keyword>
<name>A0A3M7EJY8_HORWE</name>
<dbReference type="SUPFAM" id="SSF103473">
    <property type="entry name" value="MFS general substrate transporter"/>
    <property type="match status" value="1"/>
</dbReference>
<evidence type="ECO:0000256" key="2">
    <source>
        <dbReference type="ARBA" id="ARBA00007467"/>
    </source>
</evidence>
<gene>
    <name evidence="9" type="ORF">D0863_01760</name>
</gene>
<keyword evidence="5" id="KW-0029">Amino-acid transport</keyword>
<dbReference type="GO" id="GO:0005774">
    <property type="term" value="C:vacuolar membrane"/>
    <property type="evidence" value="ECO:0007669"/>
    <property type="project" value="UniProtKB-SubCell"/>
</dbReference>